<evidence type="ECO:0000256" key="5">
    <source>
        <dbReference type="ARBA" id="ARBA00022519"/>
    </source>
</evidence>
<evidence type="ECO:0000256" key="7">
    <source>
        <dbReference type="ARBA" id="ARBA00022927"/>
    </source>
</evidence>
<keyword evidence="14" id="KW-1185">Reference proteome</keyword>
<dbReference type="SUPFAM" id="SSF50156">
    <property type="entry name" value="PDZ domain-like"/>
    <property type="match status" value="1"/>
</dbReference>
<dbReference type="Proteomes" id="UP000182598">
    <property type="component" value="Unassembled WGS sequence"/>
</dbReference>
<dbReference type="OrthoDB" id="1491375at2"/>
<evidence type="ECO:0000256" key="10">
    <source>
        <dbReference type="SAM" id="MobiDB-lite"/>
    </source>
</evidence>
<dbReference type="Gene3D" id="2.30.42.10">
    <property type="match status" value="1"/>
</dbReference>
<reference evidence="14" key="1">
    <citation type="submission" date="2015-08" db="EMBL/GenBank/DDBJ databases">
        <authorList>
            <person name="Varghese N."/>
        </authorList>
    </citation>
    <scope>NUCLEOTIDE SEQUENCE [LARGE SCALE GENOMIC DNA]</scope>
    <source>
        <strain evidence="14">DSM 27808</strain>
    </source>
</reference>
<evidence type="ECO:0000256" key="11">
    <source>
        <dbReference type="SAM" id="Phobius"/>
    </source>
</evidence>
<dbReference type="Pfam" id="PF11356">
    <property type="entry name" value="T2SSC"/>
    <property type="match status" value="1"/>
</dbReference>
<dbReference type="AlphaFoldDB" id="A0A0K6H6J2"/>
<evidence type="ECO:0000259" key="12">
    <source>
        <dbReference type="Pfam" id="PF11356"/>
    </source>
</evidence>
<dbReference type="InterPro" id="IPR024961">
    <property type="entry name" value="T2SS_GspC_N"/>
</dbReference>
<evidence type="ECO:0000313" key="13">
    <source>
        <dbReference type="EMBL" id="CUA86528.1"/>
    </source>
</evidence>
<evidence type="ECO:0000256" key="4">
    <source>
        <dbReference type="ARBA" id="ARBA00022475"/>
    </source>
</evidence>
<comment type="similarity">
    <text evidence="2">Belongs to the GSP C family.</text>
</comment>
<evidence type="ECO:0000256" key="3">
    <source>
        <dbReference type="ARBA" id="ARBA00022448"/>
    </source>
</evidence>
<dbReference type="NCBIfam" id="TIGR01713">
    <property type="entry name" value="typeII_sec_gspC"/>
    <property type="match status" value="1"/>
</dbReference>
<evidence type="ECO:0000256" key="1">
    <source>
        <dbReference type="ARBA" id="ARBA00004533"/>
    </source>
</evidence>
<evidence type="ECO:0000256" key="6">
    <source>
        <dbReference type="ARBA" id="ARBA00022692"/>
    </source>
</evidence>
<evidence type="ECO:0000256" key="2">
    <source>
        <dbReference type="ARBA" id="ARBA00007986"/>
    </source>
</evidence>
<keyword evidence="8 11" id="KW-1133">Transmembrane helix</keyword>
<evidence type="ECO:0000256" key="8">
    <source>
        <dbReference type="ARBA" id="ARBA00022989"/>
    </source>
</evidence>
<name>A0A0K6H6J2_9GAMM</name>
<feature type="region of interest" description="Disordered" evidence="10">
    <location>
        <begin position="160"/>
        <end position="210"/>
    </location>
</feature>
<proteinExistence type="inferred from homology"/>
<feature type="compositionally biased region" description="Low complexity" evidence="10">
    <location>
        <begin position="177"/>
        <end position="190"/>
    </location>
</feature>
<dbReference type="EMBL" id="CYHB01000004">
    <property type="protein sequence ID" value="CUA86528.1"/>
    <property type="molecule type" value="Genomic_DNA"/>
</dbReference>
<dbReference type="InterPro" id="IPR036034">
    <property type="entry name" value="PDZ_sf"/>
</dbReference>
<feature type="compositionally biased region" description="Gly residues" evidence="10">
    <location>
        <begin position="191"/>
        <end position="206"/>
    </location>
</feature>
<keyword evidence="3" id="KW-0813">Transport</keyword>
<dbReference type="Gene3D" id="2.30.30.830">
    <property type="match status" value="1"/>
</dbReference>
<dbReference type="GO" id="GO:0015627">
    <property type="term" value="C:type II protein secretion system complex"/>
    <property type="evidence" value="ECO:0007669"/>
    <property type="project" value="InterPro"/>
</dbReference>
<comment type="subcellular location">
    <subcellularLocation>
        <location evidence="1">Cell inner membrane</location>
    </subcellularLocation>
</comment>
<protein>
    <submittedName>
        <fullName evidence="13">Type II secretion system protein C (GspC)</fullName>
    </submittedName>
</protein>
<keyword evidence="6 11" id="KW-0812">Transmembrane</keyword>
<sequence>MQIQNTHVNYLVTAVCAVAAVWFGAQLTWQVITPATPVASGPLSVSATQSERQASAQSLIALDLFGTPPVSQVAASNAPKTSLNIRLLGVSASNVPERSAAIIERSGQQEVYVMGEKLNGTQVVIKEIYADRVILDNNGRLETLELEGIGELSEGLSLTMANSRGAGSGSGSGSGSDGVSRSARAVDAGAGSAGAGGAGAGNGGASGSEVLENASPEVREVADNLLQHVKITPVRSGNGLAGYRLSPGANPELFNKAGFRDGDLAVAINGEDLTRVSTAMKLMRDLGSMTEATITVERNNQYTDLRLDIRDLEE</sequence>
<accession>A0A0K6H6J2</accession>
<evidence type="ECO:0000313" key="14">
    <source>
        <dbReference type="Proteomes" id="UP000182598"/>
    </source>
</evidence>
<evidence type="ECO:0000256" key="9">
    <source>
        <dbReference type="ARBA" id="ARBA00023136"/>
    </source>
</evidence>
<dbReference type="GO" id="GO:0005886">
    <property type="term" value="C:plasma membrane"/>
    <property type="evidence" value="ECO:0007669"/>
    <property type="project" value="UniProtKB-SubCell"/>
</dbReference>
<keyword evidence="9 11" id="KW-0472">Membrane</keyword>
<gene>
    <name evidence="13" type="ORF">Ga0061064_1511</name>
</gene>
<feature type="transmembrane region" description="Helical" evidence="11">
    <location>
        <begin position="7"/>
        <end position="25"/>
    </location>
</feature>
<organism evidence="13 14">
    <name type="scientific">Pseudidiomarina woesei</name>
    <dbReference type="NCBI Taxonomy" id="1381080"/>
    <lineage>
        <taxon>Bacteria</taxon>
        <taxon>Pseudomonadati</taxon>
        <taxon>Pseudomonadota</taxon>
        <taxon>Gammaproteobacteria</taxon>
        <taxon>Alteromonadales</taxon>
        <taxon>Idiomarinaceae</taxon>
        <taxon>Pseudidiomarina</taxon>
    </lineage>
</organism>
<keyword evidence="7" id="KW-0653">Protein transport</keyword>
<dbReference type="RefSeq" id="WP_055439174.1">
    <property type="nucleotide sequence ID" value="NZ_CYHB01000004.1"/>
</dbReference>
<feature type="compositionally biased region" description="Gly residues" evidence="10">
    <location>
        <begin position="166"/>
        <end position="176"/>
    </location>
</feature>
<dbReference type="InterPro" id="IPR001639">
    <property type="entry name" value="T2SS_protein-GspC"/>
</dbReference>
<keyword evidence="5" id="KW-0997">Cell inner membrane</keyword>
<dbReference type="GO" id="GO:0015628">
    <property type="term" value="P:protein secretion by the type II secretion system"/>
    <property type="evidence" value="ECO:0007669"/>
    <property type="project" value="InterPro"/>
</dbReference>
<feature type="domain" description="Type II secretion system protein GspC N-terminal" evidence="12">
    <location>
        <begin position="17"/>
        <end position="146"/>
    </location>
</feature>
<keyword evidence="4" id="KW-1003">Cell membrane</keyword>